<accession>A0ACB7VZM1</accession>
<keyword evidence="2" id="KW-1185">Reference proteome</keyword>
<organism evidence="1 2">
    <name type="scientific">Dioscorea alata</name>
    <name type="common">Purple yam</name>
    <dbReference type="NCBI Taxonomy" id="55571"/>
    <lineage>
        <taxon>Eukaryota</taxon>
        <taxon>Viridiplantae</taxon>
        <taxon>Streptophyta</taxon>
        <taxon>Embryophyta</taxon>
        <taxon>Tracheophyta</taxon>
        <taxon>Spermatophyta</taxon>
        <taxon>Magnoliopsida</taxon>
        <taxon>Liliopsida</taxon>
        <taxon>Dioscoreales</taxon>
        <taxon>Dioscoreaceae</taxon>
        <taxon>Dioscorea</taxon>
    </lineage>
</organism>
<gene>
    <name evidence="1" type="ORF">IHE45_05G015700</name>
</gene>
<protein>
    <submittedName>
        <fullName evidence="1">Uncharacterized protein</fullName>
    </submittedName>
</protein>
<name>A0ACB7VZM1_DIOAL</name>
<dbReference type="Proteomes" id="UP000827976">
    <property type="component" value="Chromosome 5"/>
</dbReference>
<evidence type="ECO:0000313" key="2">
    <source>
        <dbReference type="Proteomes" id="UP000827976"/>
    </source>
</evidence>
<sequence>MPASEGRAGNLCVWIIACLFFILIFSGGTFLVLYITLPASPVTAWFPITGLILVGIPWLFWIMTCIYRSITLYVSNLHESRPPNRVATVTPIGGGGGGGAGGNAATPGGGNSPGGSPTNAEPDGNNSTAASNYEGSSLNSHESERPLAFSMS</sequence>
<evidence type="ECO:0000313" key="1">
    <source>
        <dbReference type="EMBL" id="KAH7680781.1"/>
    </source>
</evidence>
<dbReference type="EMBL" id="CM037015">
    <property type="protein sequence ID" value="KAH7680781.1"/>
    <property type="molecule type" value="Genomic_DNA"/>
</dbReference>
<reference evidence="2" key="1">
    <citation type="journal article" date="2022" name="Nat. Commun.">
        <title>Chromosome evolution and the genetic basis of agronomically important traits in greater yam.</title>
        <authorList>
            <person name="Bredeson J.V."/>
            <person name="Lyons J.B."/>
            <person name="Oniyinde I.O."/>
            <person name="Okereke N.R."/>
            <person name="Kolade O."/>
            <person name="Nnabue I."/>
            <person name="Nwadili C.O."/>
            <person name="Hribova E."/>
            <person name="Parker M."/>
            <person name="Nwogha J."/>
            <person name="Shu S."/>
            <person name="Carlson J."/>
            <person name="Kariba R."/>
            <person name="Muthemba S."/>
            <person name="Knop K."/>
            <person name="Barton G.J."/>
            <person name="Sherwood A.V."/>
            <person name="Lopez-Montes A."/>
            <person name="Asiedu R."/>
            <person name="Jamnadass R."/>
            <person name="Muchugi A."/>
            <person name="Goodstein D."/>
            <person name="Egesi C.N."/>
            <person name="Featherston J."/>
            <person name="Asfaw A."/>
            <person name="Simpson G.G."/>
            <person name="Dolezel J."/>
            <person name="Hendre P.S."/>
            <person name="Van Deynze A."/>
            <person name="Kumar P.L."/>
            <person name="Obidiegwu J.E."/>
            <person name="Bhattacharjee R."/>
            <person name="Rokhsar D.S."/>
        </authorList>
    </citation>
    <scope>NUCLEOTIDE SEQUENCE [LARGE SCALE GENOMIC DNA]</scope>
    <source>
        <strain evidence="2">cv. TDa95/00328</strain>
    </source>
</reference>
<proteinExistence type="predicted"/>
<comment type="caution">
    <text evidence="1">The sequence shown here is derived from an EMBL/GenBank/DDBJ whole genome shotgun (WGS) entry which is preliminary data.</text>
</comment>